<evidence type="ECO:0000313" key="7">
    <source>
        <dbReference type="EMBL" id="GGC59686.1"/>
    </source>
</evidence>
<dbReference type="Proteomes" id="UP000641514">
    <property type="component" value="Unassembled WGS sequence"/>
</dbReference>
<organism evidence="7 8">
    <name type="scientific">Hoyosella rhizosphaerae</name>
    <dbReference type="NCBI Taxonomy" id="1755582"/>
    <lineage>
        <taxon>Bacteria</taxon>
        <taxon>Bacillati</taxon>
        <taxon>Actinomycetota</taxon>
        <taxon>Actinomycetes</taxon>
        <taxon>Mycobacteriales</taxon>
        <taxon>Hoyosellaceae</taxon>
        <taxon>Hoyosella</taxon>
    </lineage>
</organism>
<dbReference type="Pfam" id="PF00561">
    <property type="entry name" value="Abhydrolase_1"/>
    <property type="match status" value="1"/>
</dbReference>
<feature type="chain" id="PRO_5038735774" evidence="4">
    <location>
        <begin position="21"/>
        <end position="524"/>
    </location>
</feature>
<dbReference type="InterPro" id="IPR000073">
    <property type="entry name" value="AB_hydrolase_1"/>
</dbReference>
<dbReference type="PROSITE" id="PS51257">
    <property type="entry name" value="PROKAR_LIPOPROTEIN"/>
    <property type="match status" value="1"/>
</dbReference>
<dbReference type="GO" id="GO:0006508">
    <property type="term" value="P:proteolysis"/>
    <property type="evidence" value="ECO:0007669"/>
    <property type="project" value="UniProtKB-KW"/>
</dbReference>
<accession>A0A916U5E1</accession>
<keyword evidence="8" id="KW-1185">Reference proteome</keyword>
<keyword evidence="2 4" id="KW-0732">Signal</keyword>
<dbReference type="Pfam" id="PF08386">
    <property type="entry name" value="Abhydrolase_4"/>
    <property type="match status" value="1"/>
</dbReference>
<comment type="similarity">
    <text evidence="1">Belongs to the peptidase S33 family.</text>
</comment>
<keyword evidence="7" id="KW-0645">Protease</keyword>
<dbReference type="Gene3D" id="3.40.50.1820">
    <property type="entry name" value="alpha/beta hydrolase"/>
    <property type="match status" value="1"/>
</dbReference>
<evidence type="ECO:0000256" key="1">
    <source>
        <dbReference type="ARBA" id="ARBA00010088"/>
    </source>
</evidence>
<evidence type="ECO:0000313" key="8">
    <source>
        <dbReference type="Proteomes" id="UP000641514"/>
    </source>
</evidence>
<dbReference type="PANTHER" id="PTHR43248">
    <property type="entry name" value="2-SUCCINYL-6-HYDROXY-2,4-CYCLOHEXADIENE-1-CARBOXYLATE SYNTHASE"/>
    <property type="match status" value="1"/>
</dbReference>
<feature type="domain" description="AB hydrolase-1" evidence="5">
    <location>
        <begin position="149"/>
        <end position="301"/>
    </location>
</feature>
<feature type="domain" description="Peptidase S33 tripeptidyl aminopeptidase-like C-terminal" evidence="6">
    <location>
        <begin position="422"/>
        <end position="522"/>
    </location>
</feature>
<keyword evidence="3" id="KW-0378">Hydrolase</keyword>
<dbReference type="PANTHER" id="PTHR43248:SF29">
    <property type="entry name" value="TRIPEPTIDYL AMINOPEPTIDASE"/>
    <property type="match status" value="1"/>
</dbReference>
<dbReference type="SUPFAM" id="SSF53474">
    <property type="entry name" value="alpha/beta-Hydrolases"/>
    <property type="match status" value="1"/>
</dbReference>
<comment type="caution">
    <text evidence="7">The sequence shown here is derived from an EMBL/GenBank/DDBJ whole genome shotgun (WGS) entry which is preliminary data.</text>
</comment>
<dbReference type="AlphaFoldDB" id="A0A916U5E1"/>
<feature type="signal peptide" evidence="4">
    <location>
        <begin position="1"/>
        <end position="20"/>
    </location>
</feature>
<evidence type="ECO:0000256" key="3">
    <source>
        <dbReference type="ARBA" id="ARBA00022801"/>
    </source>
</evidence>
<reference evidence="7" key="1">
    <citation type="journal article" date="2014" name="Int. J. Syst. Evol. Microbiol.">
        <title>Complete genome sequence of Corynebacterium casei LMG S-19264T (=DSM 44701T), isolated from a smear-ripened cheese.</title>
        <authorList>
            <consortium name="US DOE Joint Genome Institute (JGI-PGF)"/>
            <person name="Walter F."/>
            <person name="Albersmeier A."/>
            <person name="Kalinowski J."/>
            <person name="Ruckert C."/>
        </authorList>
    </citation>
    <scope>NUCLEOTIDE SEQUENCE</scope>
    <source>
        <strain evidence="7">CGMCC 1.15478</strain>
    </source>
</reference>
<dbReference type="EMBL" id="BMJH01000001">
    <property type="protein sequence ID" value="GGC59686.1"/>
    <property type="molecule type" value="Genomic_DNA"/>
</dbReference>
<dbReference type="RefSeq" id="WP_188671227.1">
    <property type="nucleotide sequence ID" value="NZ_BMJH01000001.1"/>
</dbReference>
<dbReference type="InterPro" id="IPR051601">
    <property type="entry name" value="Serine_prot/Carboxylest_S33"/>
</dbReference>
<dbReference type="InterPro" id="IPR029058">
    <property type="entry name" value="AB_hydrolase_fold"/>
</dbReference>
<evidence type="ECO:0000256" key="2">
    <source>
        <dbReference type="ARBA" id="ARBA00022729"/>
    </source>
</evidence>
<gene>
    <name evidence="7" type="ORF">GCM10011410_10130</name>
</gene>
<sequence>MQQRTGIGLAFATACSVLIAGCGALPADRPEYAVDVERSVGSDAATDRTPPPLSRPNADFNWVECTDLTITTYELPRIESDAVIECASIPVLADPTGSFSEPLVLGLTRARFLHTPEHAAPLVLTTGTTQPSSRAVAQLAINESPLLSSRPVVAVDRRGTGASTPVSCFTRAMEEQHVDLTRGIATEADRATEAAAIGRESTLACTDQIEPMTTMFTMDNAAQDLEMLRSRWDIDTLAILGVGEGALVALRYANSHPENVSRLVIDSPPALPDTPPRTPGTDALANAAQQSEGFEAAVAAFDAYCNAAECGLGDSAAQTVRSLLADARAGLLGLVTPGAIVTTISGILSDASEPSDQRMATLADVLSATQNRDYAPLLQLSYSLHRITSNDGQFIGRCSDLSTRSTIEAVRNVAEQWRIDYPTVGDELLVRSLLCSAWPNIEVPETDGDITSPTMLIEGTRDPLMGSGTIRELRGPLLATGATVANVTWQGIGHGATLHSHCASQRAADFVTDGEASAATTCPE</sequence>
<reference evidence="7" key="2">
    <citation type="submission" date="2020-09" db="EMBL/GenBank/DDBJ databases">
        <authorList>
            <person name="Sun Q."/>
            <person name="Zhou Y."/>
        </authorList>
    </citation>
    <scope>NUCLEOTIDE SEQUENCE</scope>
    <source>
        <strain evidence="7">CGMCC 1.15478</strain>
    </source>
</reference>
<dbReference type="InterPro" id="IPR013595">
    <property type="entry name" value="Pept_S33_TAP-like_C"/>
</dbReference>
<protein>
    <submittedName>
        <fullName evidence="7">Protease</fullName>
    </submittedName>
</protein>
<evidence type="ECO:0000259" key="5">
    <source>
        <dbReference type="Pfam" id="PF00561"/>
    </source>
</evidence>
<name>A0A916U5E1_9ACTN</name>
<dbReference type="GO" id="GO:0008233">
    <property type="term" value="F:peptidase activity"/>
    <property type="evidence" value="ECO:0007669"/>
    <property type="project" value="UniProtKB-KW"/>
</dbReference>
<evidence type="ECO:0000256" key="4">
    <source>
        <dbReference type="SAM" id="SignalP"/>
    </source>
</evidence>
<proteinExistence type="inferred from homology"/>
<evidence type="ECO:0000259" key="6">
    <source>
        <dbReference type="Pfam" id="PF08386"/>
    </source>
</evidence>